<evidence type="ECO:0000256" key="1">
    <source>
        <dbReference type="SAM" id="MobiDB-lite"/>
    </source>
</evidence>
<feature type="region of interest" description="Disordered" evidence="1">
    <location>
        <begin position="48"/>
        <end position="94"/>
    </location>
</feature>
<feature type="compositionally biased region" description="Polar residues" evidence="1">
    <location>
        <begin position="48"/>
        <end position="61"/>
    </location>
</feature>
<dbReference type="EMBL" id="BPLR01014619">
    <property type="protein sequence ID" value="GIY70074.1"/>
    <property type="molecule type" value="Genomic_DNA"/>
</dbReference>
<keyword evidence="3" id="KW-1185">Reference proteome</keyword>
<dbReference type="Proteomes" id="UP001054945">
    <property type="component" value="Unassembled WGS sequence"/>
</dbReference>
<accession>A0AAV4VJD2</accession>
<evidence type="ECO:0000313" key="2">
    <source>
        <dbReference type="EMBL" id="GIY70074.1"/>
    </source>
</evidence>
<evidence type="ECO:0000313" key="3">
    <source>
        <dbReference type="Proteomes" id="UP001054945"/>
    </source>
</evidence>
<gene>
    <name evidence="2" type="ORF">CEXT_136291</name>
</gene>
<proteinExistence type="predicted"/>
<dbReference type="AlphaFoldDB" id="A0AAV4VJD2"/>
<organism evidence="2 3">
    <name type="scientific">Caerostris extrusa</name>
    <name type="common">Bark spider</name>
    <name type="synonym">Caerostris bankana</name>
    <dbReference type="NCBI Taxonomy" id="172846"/>
    <lineage>
        <taxon>Eukaryota</taxon>
        <taxon>Metazoa</taxon>
        <taxon>Ecdysozoa</taxon>
        <taxon>Arthropoda</taxon>
        <taxon>Chelicerata</taxon>
        <taxon>Arachnida</taxon>
        <taxon>Araneae</taxon>
        <taxon>Araneomorphae</taxon>
        <taxon>Entelegynae</taxon>
        <taxon>Araneoidea</taxon>
        <taxon>Araneidae</taxon>
        <taxon>Caerostris</taxon>
    </lineage>
</organism>
<name>A0AAV4VJD2_CAEEX</name>
<sequence>MNGGNSSACVESSLTLMSDSLSQNPLHSSQTSEDTLCIALLEKSCTSAPELTSRESATGCRTSESPSNPASTSSLVTSSDSGITTTTTTADTTLTSEAPVTMLLLQQPQSSQFSGILGPEFNIPLPDETGFIGDDFDLTPWNT</sequence>
<feature type="compositionally biased region" description="Low complexity" evidence="1">
    <location>
        <begin position="62"/>
        <end position="94"/>
    </location>
</feature>
<reference evidence="2 3" key="1">
    <citation type="submission" date="2021-06" db="EMBL/GenBank/DDBJ databases">
        <title>Caerostris extrusa draft genome.</title>
        <authorList>
            <person name="Kono N."/>
            <person name="Arakawa K."/>
        </authorList>
    </citation>
    <scope>NUCLEOTIDE SEQUENCE [LARGE SCALE GENOMIC DNA]</scope>
</reference>
<protein>
    <submittedName>
        <fullName evidence="2">Uncharacterized protein</fullName>
    </submittedName>
</protein>
<comment type="caution">
    <text evidence="2">The sequence shown here is derived from an EMBL/GenBank/DDBJ whole genome shotgun (WGS) entry which is preliminary data.</text>
</comment>